<sequence>MDLTVSWAGVDARITDAARARNKHLFLISAPIATHDQTNSPHKTGKLVHKYLSTSQGPTHSARHRGLKDYGPIAKPAPAIDHRLCLGGLGCGCPNRNLRHSPVAVRALDPPHIPTTRDLPECGGGFSSAKHPPLPYNACLSIE</sequence>
<dbReference type="AlphaFoldDB" id="A0A8H8STY1"/>
<evidence type="ECO:0000313" key="1">
    <source>
        <dbReference type="EMBL" id="QRW16528.1"/>
    </source>
</evidence>
<dbReference type="GeneID" id="67026809"/>
<proteinExistence type="predicted"/>
<accession>A0A8H8STY1</accession>
<reference evidence="1" key="1">
    <citation type="submission" date="2020-05" db="EMBL/GenBank/DDBJ databases">
        <title>Evolutionary and genomic comparisons of hybrid uninucleate and nonhybrid Rhizoctonia fungi.</title>
        <authorList>
            <person name="Li C."/>
            <person name="Chen X."/>
        </authorList>
    </citation>
    <scope>NUCLEOTIDE SEQUENCE</scope>
    <source>
        <strain evidence="1">AG-1 IA</strain>
    </source>
</reference>
<dbReference type="KEGG" id="rsx:RhiXN_04529"/>
<organism evidence="1 2">
    <name type="scientific">Rhizoctonia solani</name>
    <dbReference type="NCBI Taxonomy" id="456999"/>
    <lineage>
        <taxon>Eukaryota</taxon>
        <taxon>Fungi</taxon>
        <taxon>Dikarya</taxon>
        <taxon>Basidiomycota</taxon>
        <taxon>Agaricomycotina</taxon>
        <taxon>Agaricomycetes</taxon>
        <taxon>Cantharellales</taxon>
        <taxon>Ceratobasidiaceae</taxon>
        <taxon>Rhizoctonia</taxon>
    </lineage>
</organism>
<name>A0A8H8STY1_9AGAM</name>
<evidence type="ECO:0000313" key="2">
    <source>
        <dbReference type="Proteomes" id="UP000650533"/>
    </source>
</evidence>
<dbReference type="RefSeq" id="XP_043176765.1">
    <property type="nucleotide sequence ID" value="XM_043324346.1"/>
</dbReference>
<protein>
    <submittedName>
        <fullName evidence="1">Uncharacterized protein</fullName>
    </submittedName>
</protein>
<gene>
    <name evidence="1" type="ORF">RhiXN_04529</name>
</gene>
<dbReference type="EMBL" id="CP059658">
    <property type="protein sequence ID" value="QRW16528.1"/>
    <property type="molecule type" value="Genomic_DNA"/>
</dbReference>
<dbReference type="Proteomes" id="UP000650533">
    <property type="component" value="Chromosome 1"/>
</dbReference>